<keyword evidence="1" id="KW-1133">Transmembrane helix</keyword>
<accession>A0A069RG36</accession>
<keyword evidence="3" id="KW-1185">Reference proteome</keyword>
<dbReference type="OrthoDB" id="5360192at2"/>
<dbReference type="Pfam" id="PF10990">
    <property type="entry name" value="DUF2809"/>
    <property type="match status" value="1"/>
</dbReference>
<organism evidence="2 3">
    <name type="scientific">Peptoclostridium litorale DSM 5388</name>
    <dbReference type="NCBI Taxonomy" id="1121324"/>
    <lineage>
        <taxon>Bacteria</taxon>
        <taxon>Bacillati</taxon>
        <taxon>Bacillota</taxon>
        <taxon>Clostridia</taxon>
        <taxon>Peptostreptococcales</taxon>
        <taxon>Peptoclostridiaceae</taxon>
        <taxon>Peptoclostridium</taxon>
    </lineage>
</organism>
<dbReference type="EMBL" id="JJMM01000011">
    <property type="protein sequence ID" value="KDR95115.1"/>
    <property type="molecule type" value="Genomic_DNA"/>
</dbReference>
<dbReference type="RefSeq" id="WP_038265085.1">
    <property type="nucleotide sequence ID" value="NZ_JJMM01000011.1"/>
</dbReference>
<evidence type="ECO:0008006" key="4">
    <source>
        <dbReference type="Google" id="ProtNLM"/>
    </source>
</evidence>
<feature type="transmembrane region" description="Helical" evidence="1">
    <location>
        <begin position="37"/>
        <end position="56"/>
    </location>
</feature>
<evidence type="ECO:0000256" key="1">
    <source>
        <dbReference type="SAM" id="Phobius"/>
    </source>
</evidence>
<feature type="transmembrane region" description="Helical" evidence="1">
    <location>
        <begin position="7"/>
        <end position="25"/>
    </location>
</feature>
<dbReference type="InterPro" id="IPR021257">
    <property type="entry name" value="DUF2809"/>
</dbReference>
<dbReference type="STRING" id="1121324.CLIT_11c01440"/>
<feature type="transmembrane region" description="Helical" evidence="1">
    <location>
        <begin position="102"/>
        <end position="125"/>
    </location>
</feature>
<proteinExistence type="predicted"/>
<keyword evidence="1" id="KW-0812">Transmembrane</keyword>
<comment type="caution">
    <text evidence="2">The sequence shown here is derived from an EMBL/GenBank/DDBJ whole genome shotgun (WGS) entry which is preliminary data.</text>
</comment>
<evidence type="ECO:0000313" key="2">
    <source>
        <dbReference type="EMBL" id="KDR95115.1"/>
    </source>
</evidence>
<dbReference type="Proteomes" id="UP000027946">
    <property type="component" value="Unassembled WGS sequence"/>
</dbReference>
<keyword evidence="1" id="KW-0472">Membrane</keyword>
<dbReference type="eggNOG" id="COG2205">
    <property type="taxonomic scope" value="Bacteria"/>
</dbReference>
<evidence type="ECO:0000313" key="3">
    <source>
        <dbReference type="Proteomes" id="UP000027946"/>
    </source>
</evidence>
<name>A0A069RG36_PEPLI</name>
<gene>
    <name evidence="2" type="ORF">CLIT_11c01440</name>
</gene>
<protein>
    <recommendedName>
        <fullName evidence="4">DUF2809 domain-containing protein</fullName>
    </recommendedName>
</protein>
<sequence length="131" mass="14713">MNIRRSRAVYATFIFIVIFLGLASRRFSGFIPDFVDTYLGDALWALMIYFIIGFLFKNMPIKKTAAFAAIFCHAIETSQLYHSNWIDAIRSTTVGGLVLGYGFLWSDIIAYSMGVCIGALTEVIFKADKSK</sequence>
<dbReference type="AlphaFoldDB" id="A0A069RG36"/>
<reference evidence="2 3" key="1">
    <citation type="submission" date="2014-03" db="EMBL/GenBank/DDBJ databases">
        <title>Genome sequence of Clostridium litorale W6, DSM 5388.</title>
        <authorList>
            <person name="Poehlein A."/>
            <person name="Jagirdar A."/>
            <person name="Khonsari B."/>
            <person name="Chibani C.M."/>
            <person name="Gutierrez Gutierrez D.A."/>
            <person name="Davydova E."/>
            <person name="Alghaithi H.S."/>
            <person name="Nair K.P."/>
            <person name="Dhamotharan K."/>
            <person name="Chandran L."/>
            <person name="G W."/>
            <person name="Daniel R."/>
        </authorList>
    </citation>
    <scope>NUCLEOTIDE SEQUENCE [LARGE SCALE GENOMIC DNA]</scope>
    <source>
        <strain evidence="2 3">W6</strain>
    </source>
</reference>